<reference evidence="2 3" key="1">
    <citation type="submission" date="2017-03" db="EMBL/GenBank/DDBJ databases">
        <authorList>
            <person name="Afonso C.L."/>
            <person name="Miller P.J."/>
            <person name="Scott M.A."/>
            <person name="Spackman E."/>
            <person name="Goraichik I."/>
            <person name="Dimitrov K.M."/>
            <person name="Suarez D.L."/>
            <person name="Swayne D.E."/>
        </authorList>
    </citation>
    <scope>NUCLEOTIDE SEQUENCE [LARGE SCALE GENOMIC DNA]</scope>
    <source>
        <strain evidence="2 3">CECT 7639</strain>
    </source>
</reference>
<keyword evidence="1" id="KW-0732">Signal</keyword>
<gene>
    <name evidence="2" type="ORF">TRL7639_03429</name>
</gene>
<evidence type="ECO:0000313" key="2">
    <source>
        <dbReference type="EMBL" id="SLN61682.1"/>
    </source>
</evidence>
<feature type="chain" id="PRO_5013391618" evidence="1">
    <location>
        <begin position="19"/>
        <end position="88"/>
    </location>
</feature>
<name>A0A1Y5TDG0_9RHOB</name>
<dbReference type="Proteomes" id="UP000193077">
    <property type="component" value="Unassembled WGS sequence"/>
</dbReference>
<keyword evidence="3" id="KW-1185">Reference proteome</keyword>
<proteinExistence type="predicted"/>
<dbReference type="EMBL" id="FWFO01000003">
    <property type="protein sequence ID" value="SLN61682.1"/>
    <property type="molecule type" value="Genomic_DNA"/>
</dbReference>
<evidence type="ECO:0000256" key="1">
    <source>
        <dbReference type="SAM" id="SignalP"/>
    </source>
</evidence>
<dbReference type="AlphaFoldDB" id="A0A1Y5TDG0"/>
<evidence type="ECO:0000313" key="3">
    <source>
        <dbReference type="Proteomes" id="UP000193077"/>
    </source>
</evidence>
<dbReference type="RefSeq" id="WP_133057670.1">
    <property type="nucleotide sequence ID" value="NZ_FWFO01000003.1"/>
</dbReference>
<protein>
    <submittedName>
        <fullName evidence="2">Uncharacterized protein</fullName>
    </submittedName>
</protein>
<feature type="signal peptide" evidence="1">
    <location>
        <begin position="1"/>
        <end position="18"/>
    </location>
</feature>
<dbReference type="OrthoDB" id="7709570at2"/>
<accession>A0A1Y5TDG0</accession>
<sequence>MARILWVALVCCALPAWGQTQKPLTRDECICVAACAFKGTPIQPPGAKQCPPIHDELIYDNMARCACVTPNQSVRPTNQEQQRTSPNH</sequence>
<organism evidence="2 3">
    <name type="scientific">Falsiruegeria litorea R37</name>
    <dbReference type="NCBI Taxonomy" id="1200284"/>
    <lineage>
        <taxon>Bacteria</taxon>
        <taxon>Pseudomonadati</taxon>
        <taxon>Pseudomonadota</taxon>
        <taxon>Alphaproteobacteria</taxon>
        <taxon>Rhodobacterales</taxon>
        <taxon>Roseobacteraceae</taxon>
        <taxon>Falsiruegeria</taxon>
    </lineage>
</organism>